<evidence type="ECO:0000313" key="1">
    <source>
        <dbReference type="EMBL" id="SHN72723.1"/>
    </source>
</evidence>
<dbReference type="Proteomes" id="UP000186469">
    <property type="component" value="Unassembled WGS sequence"/>
</dbReference>
<name>A0A1M7TQ19_9BACT</name>
<dbReference type="AlphaFoldDB" id="A0A1M7TQ19"/>
<dbReference type="STRING" id="1121455.SAMN02745728_02343"/>
<dbReference type="EMBL" id="FRDI01000018">
    <property type="protein sequence ID" value="SHN72723.1"/>
    <property type="molecule type" value="Genomic_DNA"/>
</dbReference>
<evidence type="ECO:0008006" key="3">
    <source>
        <dbReference type="Google" id="ProtNLM"/>
    </source>
</evidence>
<evidence type="ECO:0000313" key="2">
    <source>
        <dbReference type="Proteomes" id="UP000186469"/>
    </source>
</evidence>
<dbReference type="InterPro" id="IPR021496">
    <property type="entry name" value="DUF3150"/>
</dbReference>
<protein>
    <recommendedName>
        <fullName evidence="3">DUF3150 domain-containing protein</fullName>
    </recommendedName>
</protein>
<keyword evidence="2" id="KW-1185">Reference proteome</keyword>
<sequence length="337" mass="37803">MQTHTAILSNLLVFNLEVNIWSARKKLIPHDLGDAELPPDELASLGSKKICSPEELRIFGTLKARAVSLLDRNGVRFLSGWAIPTAKAEEINQELALIQAEFMTAKDSFLQRYDATVADWVAKHPNWENMLTNSIVNKDYVRSKLGFRWQLFKVETPDANLNSSIDAMLQEDVGKLGSTLFDEVAKAATEAWNRCYAGKTELTRKALSPLKAIYNKLIGLTFIEPRVAPIADIIETAFQSLPRRGILRGASLFMLQGLVMLLQNPTALMQHGQMILDGVQQSDDILATFTQNNSLEMTNINQEQDDNDNLSELDEEPLFVDEELKELPPVLDSYGLW</sequence>
<organism evidence="1 2">
    <name type="scientific">Desulfovibrio litoralis DSM 11393</name>
    <dbReference type="NCBI Taxonomy" id="1121455"/>
    <lineage>
        <taxon>Bacteria</taxon>
        <taxon>Pseudomonadati</taxon>
        <taxon>Thermodesulfobacteriota</taxon>
        <taxon>Desulfovibrionia</taxon>
        <taxon>Desulfovibrionales</taxon>
        <taxon>Desulfovibrionaceae</taxon>
        <taxon>Desulfovibrio</taxon>
    </lineage>
</organism>
<reference evidence="1 2" key="1">
    <citation type="submission" date="2016-12" db="EMBL/GenBank/DDBJ databases">
        <authorList>
            <person name="Song W.-J."/>
            <person name="Kurnit D.M."/>
        </authorList>
    </citation>
    <scope>NUCLEOTIDE SEQUENCE [LARGE SCALE GENOMIC DNA]</scope>
    <source>
        <strain evidence="1 2">DSM 11393</strain>
    </source>
</reference>
<dbReference type="RefSeq" id="WP_072698006.1">
    <property type="nucleotide sequence ID" value="NZ_FRDI01000018.1"/>
</dbReference>
<gene>
    <name evidence="1" type="ORF">SAMN02745728_02343</name>
</gene>
<dbReference type="Pfam" id="PF11348">
    <property type="entry name" value="DUF3150"/>
    <property type="match status" value="1"/>
</dbReference>
<dbReference type="OrthoDB" id="8900573at2"/>
<accession>A0A1M7TQ19</accession>
<proteinExistence type="predicted"/>